<gene>
    <name evidence="1" type="ORF">D1631_08000</name>
</gene>
<dbReference type="Proteomes" id="UP000278775">
    <property type="component" value="Unassembled WGS sequence"/>
</dbReference>
<dbReference type="RefSeq" id="WP_122635986.1">
    <property type="nucleotide sequence ID" value="NZ_QWIU01000002.1"/>
</dbReference>
<accession>A0A3M7TF00</accession>
<comment type="caution">
    <text evidence="1">The sequence shown here is derived from an EMBL/GenBank/DDBJ whole genome shotgun (WGS) entry which is preliminary data.</text>
</comment>
<organism evidence="1 2">
    <name type="scientific">Chryseobacterium nematophagum</name>
    <dbReference type="NCBI Taxonomy" id="2305228"/>
    <lineage>
        <taxon>Bacteria</taxon>
        <taxon>Pseudomonadati</taxon>
        <taxon>Bacteroidota</taxon>
        <taxon>Flavobacteriia</taxon>
        <taxon>Flavobacteriales</taxon>
        <taxon>Weeksellaceae</taxon>
        <taxon>Chryseobacterium group</taxon>
        <taxon>Chryseobacterium</taxon>
    </lineage>
</organism>
<dbReference type="OrthoDB" id="1272989at2"/>
<reference evidence="1 2" key="1">
    <citation type="submission" date="2018-08" db="EMBL/GenBank/DDBJ databases">
        <title>Chryseobacterium nematophagum: a novel matrix digesting pathogen of nematodes.</title>
        <authorList>
            <person name="Page A."/>
            <person name="Roberts M."/>
            <person name="Felix M.-A."/>
            <person name="Weir W."/>
        </authorList>
    </citation>
    <scope>NUCLEOTIDE SEQUENCE [LARGE SCALE GENOMIC DNA]</scope>
    <source>
        <strain evidence="1 2">JUb129</strain>
    </source>
</reference>
<evidence type="ECO:0008006" key="3">
    <source>
        <dbReference type="Google" id="ProtNLM"/>
    </source>
</evidence>
<protein>
    <recommendedName>
        <fullName evidence="3">C1q domain-containing protein</fullName>
    </recommendedName>
</protein>
<dbReference type="EMBL" id="QWIU01000002">
    <property type="protein sequence ID" value="RNA61878.1"/>
    <property type="molecule type" value="Genomic_DNA"/>
</dbReference>
<evidence type="ECO:0000313" key="1">
    <source>
        <dbReference type="EMBL" id="RNA61878.1"/>
    </source>
</evidence>
<evidence type="ECO:0000313" key="2">
    <source>
        <dbReference type="Proteomes" id="UP000278775"/>
    </source>
</evidence>
<dbReference type="AlphaFoldDB" id="A0A3M7TF00"/>
<proteinExistence type="predicted"/>
<sequence length="251" mass="26744">MKTFLLLTVLFPIIGFGQVGINTQNPQGILHVDGGKDNPTIGVPTSPQQLNDFIVTQEGNVGIGKTNPTTKLEITSGINGVSGLKFNNINSSSTPNDNTASLGIDANGNVSVQNSAPILTSFKSFSIDGSVSTNSLVTIGTLEFRYISNCTSSGSYIQIRSTSGANNIGVMHGIYVTQQNAATFADTVALVATPTFTNITTFALNCVQDGHAQFSFFSYTDRTYYRVNIHIADGDSIGFGPLGYIFVEYQR</sequence>
<name>A0A3M7TF00_9FLAO</name>